<dbReference type="SUPFAM" id="SSF53649">
    <property type="entry name" value="Alkaline phosphatase-like"/>
    <property type="match status" value="1"/>
</dbReference>
<comment type="catalytic activity">
    <reaction evidence="1">
        <text>[E2 ubiquitin-conjugating enzyme]-S-ubiquitinyl-L-cysteine + [acceptor protein]-L-lysine = [E2 ubiquitin-conjugating enzyme]-L-cysteine + [acceptor protein]-N(6)-ubiquitinyl-L-lysine.</text>
        <dbReference type="EC" id="2.3.2.31"/>
    </reaction>
</comment>
<feature type="binding site" evidence="11">
    <location>
        <position position="332"/>
    </location>
    <ligand>
        <name>Mg(2+)</name>
        <dbReference type="ChEBI" id="CHEBI:18420"/>
    </ligand>
</feature>
<dbReference type="FunFam" id="1.20.120.1750:FF:000002">
    <property type="entry name" value="RBR-type E3 ubiquitin transferase"/>
    <property type="match status" value="1"/>
</dbReference>
<sequence>MRIPIFLVFLVYILHAESAQVGQESIEYWNILGQEYLENKLKSDFGMILTERQAPPRNVILFIGDGMGIATITAARIASNQKKGNVDVNKPFFFETFPFSGLAKTASFDTHTTDSAASAVALMCGRKVEQNTLGRLPGYGNKCDFGEKAKIRDGIADLAVERGIDVGFVTTASITDATPGAMYAKDVHRRMEFDSALFMNNSNCQDIASQILVHPADKFKVMMGGGHAQFLPSVLGGNRTDNRSIEEEWAALKPMERAQSRVLLTNNEEFVHHSPDDDQQLLGIFAPLHFPYRVDDILRNSTSVPRLSEMAVKAIQVMNKQSNSQGYFLMIEGANIDKAQHKNQFHLAIEELNEFDKAIEQVSKMVDEDTLIIVTADHAHALTIPERDGNVTSIFFATGPGYGDGNRSMYTSEESYDPHFAQPSAHFFNDARHGGEDVGIWAKGPYAWLFTGSMENTQLAYNIKYLMCLNEKEQNICDHKDKKGKSRLYMSDIGDDDCDFDDDCYNDLEDDIAEDETEKKSVDDAERAEAECLNTLQVEQILNEAVASVVDSIHVTPTLARALLNGHSWNVEKVRLLMSSPTSSDDAMVACGMQLRMNDAAKKPKLSESSLGSGASTSYSNECAVCIRSGVEMRWMACGHSFCLTCWTTHIETRLASGVSTRIECMHPECTLVCTSEFALGTLNKASFRAKYERFVFRDYVTSHPDLRFCPGRDCTMIIRSREQKPRRIVCDKCTSTFCATCTGAYHAPTSCEMIKKWLVKCADDSETANYISAHTKDCPQCHSCIEKNGGCNHMQCLKCKHHFCWMCFGDWKTHGSEYYECSRYRENPEVATEANHMKARRALEKYLHYYERYENHAKSLRMEMQMRDKLKQKIEDKVTCHDGTWIDWQHLHEAASLLAKCRYTLQYTYPFAYYLEKCARKELMNGRGETKAEKNKNVRGQAIRSEGEKEMGIGKNFEYQQSQLEKEVEDLAWAVERAETGTRGVLEAHMHRAEHKRATLLHDFFLADDDANSFAALPVQLRPDEDAPSTSMMPKDSTPKTTSKAVSKEKATGSKSKVSS</sequence>
<evidence type="ECO:0000256" key="11">
    <source>
        <dbReference type="PIRSR" id="PIRSR601952-2"/>
    </source>
</evidence>
<keyword evidence="3" id="KW-0597">Phosphoprotein</keyword>
<dbReference type="Proteomes" id="UP000005239">
    <property type="component" value="Unassembled WGS sequence"/>
</dbReference>
<evidence type="ECO:0000256" key="4">
    <source>
        <dbReference type="ARBA" id="ARBA00022679"/>
    </source>
</evidence>
<dbReference type="InterPro" id="IPR017850">
    <property type="entry name" value="Alkaline_phosphatase_core_sf"/>
</dbReference>
<feature type="binding site" evidence="11">
    <location>
        <position position="65"/>
    </location>
    <ligand>
        <name>Mg(2+)</name>
        <dbReference type="ChEBI" id="CHEBI:18420"/>
    </ligand>
</feature>
<evidence type="ECO:0000256" key="2">
    <source>
        <dbReference type="ARBA" id="ARBA00005884"/>
    </source>
</evidence>
<keyword evidence="8" id="KW-0833">Ubl conjugation pathway</keyword>
<evidence type="ECO:0000256" key="13">
    <source>
        <dbReference type="SAM" id="MobiDB-lite"/>
    </source>
</evidence>
<dbReference type="GO" id="GO:0008270">
    <property type="term" value="F:zinc ion binding"/>
    <property type="evidence" value="ECO:0007669"/>
    <property type="project" value="UniProtKB-KW"/>
</dbReference>
<keyword evidence="4" id="KW-0808">Transferase</keyword>
<dbReference type="InterPro" id="IPR013083">
    <property type="entry name" value="Znf_RING/FYVE/PHD"/>
</dbReference>
<dbReference type="Gene3D" id="1.20.120.1750">
    <property type="match status" value="1"/>
</dbReference>
<evidence type="ECO:0000256" key="9">
    <source>
        <dbReference type="ARBA" id="ARBA00022833"/>
    </source>
</evidence>
<keyword evidence="14" id="KW-0732">Signal</keyword>
<feature type="chain" id="PRO_5043646663" evidence="14">
    <location>
        <begin position="19"/>
        <end position="1061"/>
    </location>
</feature>
<keyword evidence="7" id="KW-0863">Zinc-finger</keyword>
<evidence type="ECO:0000256" key="5">
    <source>
        <dbReference type="ARBA" id="ARBA00022723"/>
    </source>
</evidence>
<evidence type="ECO:0000256" key="8">
    <source>
        <dbReference type="ARBA" id="ARBA00022786"/>
    </source>
</evidence>
<dbReference type="InterPro" id="IPR047555">
    <property type="entry name" value="BRcat_RBR_TRIAD1"/>
</dbReference>
<protein>
    <submittedName>
        <fullName evidence="16">RBR-type E3 ubiquitin transferase</fullName>
    </submittedName>
</protein>
<organism evidence="16 17">
    <name type="scientific">Pristionchus pacificus</name>
    <name type="common">Parasitic nematode worm</name>
    <dbReference type="NCBI Taxonomy" id="54126"/>
    <lineage>
        <taxon>Eukaryota</taxon>
        <taxon>Metazoa</taxon>
        <taxon>Ecdysozoa</taxon>
        <taxon>Nematoda</taxon>
        <taxon>Chromadorea</taxon>
        <taxon>Rhabditida</taxon>
        <taxon>Rhabditina</taxon>
        <taxon>Diplogasteromorpha</taxon>
        <taxon>Diplogasteroidea</taxon>
        <taxon>Neodiplogasteridae</taxon>
        <taxon>Pristionchus</taxon>
    </lineage>
</organism>
<dbReference type="Pfam" id="PF19422">
    <property type="entry name" value="Ariadne"/>
    <property type="match status" value="1"/>
</dbReference>
<feature type="binding site" evidence="11">
    <location>
        <position position="378"/>
    </location>
    <ligand>
        <name>Zn(2+)</name>
        <dbReference type="ChEBI" id="CHEBI:29105"/>
        <label>2</label>
    </ligand>
</feature>
<keyword evidence="9 11" id="KW-0862">Zinc</keyword>
<dbReference type="Pfam" id="PF01485">
    <property type="entry name" value="IBR"/>
    <property type="match status" value="1"/>
</dbReference>
<evidence type="ECO:0000256" key="6">
    <source>
        <dbReference type="ARBA" id="ARBA00022737"/>
    </source>
</evidence>
<dbReference type="Pfam" id="PF00245">
    <property type="entry name" value="Alk_phosphatase"/>
    <property type="match status" value="1"/>
</dbReference>
<evidence type="ECO:0000256" key="14">
    <source>
        <dbReference type="SAM" id="SignalP"/>
    </source>
</evidence>
<dbReference type="EnsemblMetazoa" id="PPA16784.1">
    <property type="protein sequence ID" value="PPA16784.1"/>
    <property type="gene ID" value="WBGene00106338"/>
</dbReference>
<dbReference type="PANTHER" id="PTHR11596">
    <property type="entry name" value="ALKALINE PHOSPHATASE"/>
    <property type="match status" value="1"/>
</dbReference>
<feature type="active site" description="Phosphoserine intermediate" evidence="10">
    <location>
        <position position="115"/>
    </location>
</feature>
<dbReference type="CDD" id="cd20344">
    <property type="entry name" value="BRcat_RBR_TRIAD1"/>
    <property type="match status" value="1"/>
</dbReference>
<feature type="region of interest" description="Disordered" evidence="13">
    <location>
        <begin position="1023"/>
        <end position="1061"/>
    </location>
</feature>
<dbReference type="Pfam" id="PF22191">
    <property type="entry name" value="IBR_1"/>
    <property type="match status" value="1"/>
</dbReference>
<feature type="binding site" evidence="11">
    <location>
        <position position="337"/>
    </location>
    <ligand>
        <name>Zn(2+)</name>
        <dbReference type="ChEBI" id="CHEBI:29105"/>
        <label>2</label>
    </ligand>
</feature>
<dbReference type="InterPro" id="IPR001952">
    <property type="entry name" value="Alkaline_phosphatase"/>
</dbReference>
<dbReference type="Gene3D" id="3.30.40.10">
    <property type="entry name" value="Zinc/RING finger domain, C3HC4 (zinc finger)"/>
    <property type="match status" value="1"/>
</dbReference>
<keyword evidence="6" id="KW-0677">Repeat</keyword>
<dbReference type="GO" id="GO:0005886">
    <property type="term" value="C:plasma membrane"/>
    <property type="evidence" value="ECO:0000318"/>
    <property type="project" value="GO_Central"/>
</dbReference>
<dbReference type="SUPFAM" id="SSF57850">
    <property type="entry name" value="RING/U-box"/>
    <property type="match status" value="3"/>
</dbReference>
<comment type="similarity">
    <text evidence="2">Belongs to the RBR family. Ariadne subfamily.</text>
</comment>
<dbReference type="AlphaFoldDB" id="A0A2A6BWW4"/>
<accession>A0A2A6BWW4</accession>
<name>A0A2A6BWW4_PRIPA</name>
<dbReference type="FunFam" id="3.30.40.10:FF:000019">
    <property type="entry name" value="RBR-type E3 ubiquitin transferase"/>
    <property type="match status" value="1"/>
</dbReference>
<comment type="cofactor">
    <cofactor evidence="11">
        <name>Zn(2+)</name>
        <dbReference type="ChEBI" id="CHEBI:29105"/>
    </cofactor>
    <text evidence="11">Binds 2 Zn(2+) ions.</text>
</comment>
<evidence type="ECO:0000256" key="3">
    <source>
        <dbReference type="ARBA" id="ARBA00022553"/>
    </source>
</evidence>
<dbReference type="GO" id="GO:0061630">
    <property type="term" value="F:ubiquitin protein ligase activity"/>
    <property type="evidence" value="ECO:0007669"/>
    <property type="project" value="UniProtKB-EC"/>
</dbReference>
<dbReference type="CDD" id="cd20360">
    <property type="entry name" value="Rcat_RBR_TRIAD1"/>
    <property type="match status" value="1"/>
</dbReference>
<dbReference type="PANTHER" id="PTHR11596:SF5">
    <property type="entry name" value="ALKALINE PHOSPHATASE"/>
    <property type="match status" value="1"/>
</dbReference>
<dbReference type="SMART" id="SM00098">
    <property type="entry name" value="alkPPc"/>
    <property type="match status" value="1"/>
</dbReference>
<reference evidence="17" key="1">
    <citation type="journal article" date="2008" name="Nat. Genet.">
        <title>The Pristionchus pacificus genome provides a unique perspective on nematode lifestyle and parasitism.</title>
        <authorList>
            <person name="Dieterich C."/>
            <person name="Clifton S.W."/>
            <person name="Schuster L.N."/>
            <person name="Chinwalla A."/>
            <person name="Delehaunty K."/>
            <person name="Dinkelacker I."/>
            <person name="Fulton L."/>
            <person name="Fulton R."/>
            <person name="Godfrey J."/>
            <person name="Minx P."/>
            <person name="Mitreva M."/>
            <person name="Roeseler W."/>
            <person name="Tian H."/>
            <person name="Witte H."/>
            <person name="Yang S.P."/>
            <person name="Wilson R.K."/>
            <person name="Sommer R.J."/>
        </authorList>
    </citation>
    <scope>NUCLEOTIDE SEQUENCE [LARGE SCALE GENOMIC DNA]</scope>
    <source>
        <strain evidence="17">PS312</strain>
    </source>
</reference>
<reference evidence="16" key="2">
    <citation type="submission" date="2022-06" db="UniProtKB">
        <authorList>
            <consortium name="EnsemblMetazoa"/>
        </authorList>
    </citation>
    <scope>IDENTIFICATION</scope>
    <source>
        <strain evidence="16">PS312</strain>
    </source>
</reference>
<evidence type="ECO:0000259" key="15">
    <source>
        <dbReference type="PROSITE" id="PS51873"/>
    </source>
</evidence>
<dbReference type="SMART" id="SM00647">
    <property type="entry name" value="IBR"/>
    <property type="match status" value="2"/>
</dbReference>
<dbReference type="InterPro" id="IPR002867">
    <property type="entry name" value="IBR_dom"/>
</dbReference>
<comment type="cofactor">
    <cofactor evidence="11">
        <name>Mg(2+)</name>
        <dbReference type="ChEBI" id="CHEBI:18420"/>
    </cofactor>
    <text evidence="11">Binds 1 Mg(2+) ion.</text>
</comment>
<gene>
    <name evidence="16" type="primary">WBGene00106338</name>
</gene>
<comment type="similarity">
    <text evidence="12">Belongs to the alkaline phosphatase family.</text>
</comment>
<feature type="binding site" evidence="11">
    <location>
        <position position="65"/>
    </location>
    <ligand>
        <name>Zn(2+)</name>
        <dbReference type="ChEBI" id="CHEBI:29105"/>
        <label>2</label>
    </ligand>
</feature>
<dbReference type="InterPro" id="IPR044066">
    <property type="entry name" value="TRIAD_supradom"/>
</dbReference>
<dbReference type="Pfam" id="PF26000">
    <property type="entry name" value="UBA_ARIH2_N"/>
    <property type="match status" value="1"/>
</dbReference>
<dbReference type="InterPro" id="IPR045840">
    <property type="entry name" value="Ariadne"/>
</dbReference>
<feature type="binding site" evidence="11">
    <location>
        <position position="178"/>
    </location>
    <ligand>
        <name>Mg(2+)</name>
        <dbReference type="ChEBI" id="CHEBI:18420"/>
    </ligand>
</feature>
<feature type="signal peptide" evidence="14">
    <location>
        <begin position="1"/>
        <end position="18"/>
    </location>
</feature>
<keyword evidence="5 11" id="KW-0479">Metal-binding</keyword>
<dbReference type="PROSITE" id="PS51873">
    <property type="entry name" value="TRIAD"/>
    <property type="match status" value="1"/>
</dbReference>
<evidence type="ECO:0000256" key="7">
    <source>
        <dbReference type="ARBA" id="ARBA00022771"/>
    </source>
</evidence>
<feature type="domain" description="RING-type" evidence="15">
    <location>
        <begin position="619"/>
        <end position="826"/>
    </location>
</feature>
<dbReference type="CDD" id="cd16012">
    <property type="entry name" value="ALP"/>
    <property type="match status" value="1"/>
</dbReference>
<evidence type="ECO:0000256" key="12">
    <source>
        <dbReference type="RuleBase" id="RU003946"/>
    </source>
</evidence>
<dbReference type="InterPro" id="IPR047556">
    <property type="entry name" value="Rcat_RBR_TRIAD1"/>
</dbReference>
<feature type="binding site" evidence="11">
    <location>
        <position position="176"/>
    </location>
    <ligand>
        <name>Mg(2+)</name>
        <dbReference type="ChEBI" id="CHEBI:18420"/>
    </ligand>
</feature>
<evidence type="ECO:0000256" key="1">
    <source>
        <dbReference type="ARBA" id="ARBA00001798"/>
    </source>
</evidence>
<evidence type="ECO:0000313" key="17">
    <source>
        <dbReference type="Proteomes" id="UP000005239"/>
    </source>
</evidence>
<proteinExistence type="inferred from homology"/>
<evidence type="ECO:0000313" key="16">
    <source>
        <dbReference type="EnsemblMetazoa" id="PPA16784.1"/>
    </source>
</evidence>
<dbReference type="GO" id="GO:0004035">
    <property type="term" value="F:alkaline phosphatase activity"/>
    <property type="evidence" value="ECO:0000318"/>
    <property type="project" value="GO_Central"/>
</dbReference>
<dbReference type="CDD" id="cd16773">
    <property type="entry name" value="RING-HC_RBR_TRIAD1"/>
    <property type="match status" value="1"/>
</dbReference>
<keyword evidence="17" id="KW-1185">Reference proteome</keyword>
<feature type="binding site" evidence="11">
    <location>
        <position position="377"/>
    </location>
    <ligand>
        <name>Zn(2+)</name>
        <dbReference type="ChEBI" id="CHEBI:29105"/>
        <label>2</label>
    </ligand>
</feature>
<accession>A0A8R1YFG6</accession>
<feature type="binding site" evidence="11">
    <location>
        <position position="341"/>
    </location>
    <ligand>
        <name>Zn(2+)</name>
        <dbReference type="ChEBI" id="CHEBI:29105"/>
        <label>2</label>
    </ligand>
</feature>
<keyword evidence="11" id="KW-0460">Magnesium</keyword>
<evidence type="ECO:0000256" key="10">
    <source>
        <dbReference type="PIRSR" id="PIRSR601952-1"/>
    </source>
</evidence>
<dbReference type="PRINTS" id="PR00113">
    <property type="entry name" value="ALKPHPHTASE"/>
</dbReference>
<feature type="binding site" evidence="11">
    <location>
        <position position="433"/>
    </location>
    <ligand>
        <name>Zn(2+)</name>
        <dbReference type="ChEBI" id="CHEBI:29105"/>
        <label>2</label>
    </ligand>
</feature>
<dbReference type="Gene3D" id="3.40.720.10">
    <property type="entry name" value="Alkaline Phosphatase, subunit A"/>
    <property type="match status" value="1"/>
</dbReference>